<protein>
    <submittedName>
        <fullName evidence="7">Endolytic transglycosylase MltG</fullName>
    </submittedName>
</protein>
<dbReference type="AlphaFoldDB" id="A0A2M7AUL7"/>
<evidence type="ECO:0000313" key="8">
    <source>
        <dbReference type="Proteomes" id="UP000229001"/>
    </source>
</evidence>
<keyword evidence="2" id="KW-0812">Transmembrane</keyword>
<keyword evidence="1" id="KW-1003">Cell membrane</keyword>
<proteinExistence type="predicted"/>
<comment type="caution">
    <text evidence="7">The sequence shown here is derived from an EMBL/GenBank/DDBJ whole genome shotgun (WGS) entry which is preliminary data.</text>
</comment>
<evidence type="ECO:0000256" key="6">
    <source>
        <dbReference type="ARBA" id="ARBA00023316"/>
    </source>
</evidence>
<dbReference type="Gene3D" id="3.30.1490.480">
    <property type="entry name" value="Endolytic murein transglycosylase"/>
    <property type="match status" value="1"/>
</dbReference>
<organism evidence="7 8">
    <name type="scientific">Candidatus Roizmanbacteria bacterium CG06_land_8_20_14_3_00_34_14</name>
    <dbReference type="NCBI Taxonomy" id="1974848"/>
    <lineage>
        <taxon>Bacteria</taxon>
        <taxon>Candidatus Roizmaniibacteriota</taxon>
    </lineage>
</organism>
<feature type="non-terminal residue" evidence="7">
    <location>
        <position position="295"/>
    </location>
</feature>
<dbReference type="GO" id="GO:0071555">
    <property type="term" value="P:cell wall organization"/>
    <property type="evidence" value="ECO:0007669"/>
    <property type="project" value="UniProtKB-KW"/>
</dbReference>
<dbReference type="PANTHER" id="PTHR30518:SF2">
    <property type="entry name" value="ENDOLYTIC MUREIN TRANSGLYCOSYLASE"/>
    <property type="match status" value="1"/>
</dbReference>
<reference evidence="8" key="1">
    <citation type="submission" date="2017-09" db="EMBL/GenBank/DDBJ databases">
        <title>Depth-based differentiation of microbial function through sediment-hosted aquifers and enrichment of novel symbionts in the deep terrestrial subsurface.</title>
        <authorList>
            <person name="Probst A.J."/>
            <person name="Ladd B."/>
            <person name="Jarett J.K."/>
            <person name="Geller-Mcgrath D.E."/>
            <person name="Sieber C.M.K."/>
            <person name="Emerson J.B."/>
            <person name="Anantharaman K."/>
            <person name="Thomas B.C."/>
            <person name="Malmstrom R."/>
            <person name="Stieglmeier M."/>
            <person name="Klingl A."/>
            <person name="Woyke T."/>
            <person name="Ryan C.M."/>
            <person name="Banfield J.F."/>
        </authorList>
    </citation>
    <scope>NUCLEOTIDE SEQUENCE [LARGE SCALE GENOMIC DNA]</scope>
</reference>
<dbReference type="PANTHER" id="PTHR30518">
    <property type="entry name" value="ENDOLYTIC MUREIN TRANSGLYCOSYLASE"/>
    <property type="match status" value="1"/>
</dbReference>
<gene>
    <name evidence="7" type="ORF">COS77_02155</name>
</gene>
<evidence type="ECO:0000256" key="5">
    <source>
        <dbReference type="ARBA" id="ARBA00023239"/>
    </source>
</evidence>
<dbReference type="GO" id="GO:0016829">
    <property type="term" value="F:lyase activity"/>
    <property type="evidence" value="ECO:0007669"/>
    <property type="project" value="UniProtKB-KW"/>
</dbReference>
<evidence type="ECO:0000256" key="1">
    <source>
        <dbReference type="ARBA" id="ARBA00022475"/>
    </source>
</evidence>
<evidence type="ECO:0000256" key="2">
    <source>
        <dbReference type="ARBA" id="ARBA00022692"/>
    </source>
</evidence>
<accession>A0A2M7AUL7</accession>
<dbReference type="InterPro" id="IPR003770">
    <property type="entry name" value="MLTG-like"/>
</dbReference>
<keyword evidence="6" id="KW-0961">Cell wall biogenesis/degradation</keyword>
<name>A0A2M7AUL7_9BACT</name>
<dbReference type="Pfam" id="PF02618">
    <property type="entry name" value="YceG"/>
    <property type="match status" value="1"/>
</dbReference>
<dbReference type="Proteomes" id="UP000229001">
    <property type="component" value="Unassembled WGS sequence"/>
</dbReference>
<evidence type="ECO:0000313" key="7">
    <source>
        <dbReference type="EMBL" id="PIU74324.1"/>
    </source>
</evidence>
<keyword evidence="3" id="KW-1133">Transmembrane helix</keyword>
<sequence>MKKLKILLLLIIFISVSFYLFYREGFLPVNKLSKETKTFIIKSGEPLDTITNNLASDGLIRNKIVFYLVVKKLGLERKIQAGEFKISENMNAEQVAINLTHGSIDTSITLIEGMRKEEMAQIISKTLDIPEIEIMSKAKEGYIFPDTYQVPKNASSDVVLTIIKNNQKFVKAFQNIKKQTKLTEKQALILASLVEREARQPSTREKIAGIILKRYLANWPLDLDASLQYILGYQANEKSWWKKSITDEDKNIDSPFNTYKNKGLPPEPVCSPSLSSLEAVINADPSTPYWFYLTD</sequence>
<keyword evidence="4" id="KW-0472">Membrane</keyword>
<evidence type="ECO:0000256" key="4">
    <source>
        <dbReference type="ARBA" id="ARBA00023136"/>
    </source>
</evidence>
<keyword evidence="5" id="KW-0456">Lyase</keyword>
<dbReference type="EMBL" id="PEVZ01000033">
    <property type="protein sequence ID" value="PIU74324.1"/>
    <property type="molecule type" value="Genomic_DNA"/>
</dbReference>
<dbReference type="NCBIfam" id="TIGR00247">
    <property type="entry name" value="endolytic transglycosylase MltG"/>
    <property type="match status" value="1"/>
</dbReference>
<evidence type="ECO:0000256" key="3">
    <source>
        <dbReference type="ARBA" id="ARBA00022989"/>
    </source>
</evidence>